<protein>
    <submittedName>
        <fullName evidence="1">Uncharacterized protein</fullName>
    </submittedName>
</protein>
<dbReference type="EMBL" id="CM044704">
    <property type="protein sequence ID" value="KAI5669492.1"/>
    <property type="molecule type" value="Genomic_DNA"/>
</dbReference>
<sequence length="238" mass="27277">MVFGNRVDEVRIMIKNTVNDILSEEQQFRLENIRLVKQIERLTKMNYWLGVFSGMINEAKLNEVILIVPTRECDFLTYRTKLNDETSVVVDVSTSPLVFLDLMAQDRRRPSGCIIQAVPNSCSNIIWVEHMEIPDLIIPNISRSIISSGNAYGAKHWVSLMKKQCARLASLVYSESKHNFLKLAEGTVLDFYGGVTTSSISYNWTMVLGIRIMIKNTIDDISSEEPQFRLENIRLVKR</sequence>
<gene>
    <name evidence="1" type="ORF">M9H77_19345</name>
</gene>
<reference evidence="2" key="1">
    <citation type="journal article" date="2023" name="Nat. Plants">
        <title>Single-cell RNA sequencing provides a high-resolution roadmap for understanding the multicellular compartmentation of specialized metabolism.</title>
        <authorList>
            <person name="Sun S."/>
            <person name="Shen X."/>
            <person name="Li Y."/>
            <person name="Li Y."/>
            <person name="Wang S."/>
            <person name="Li R."/>
            <person name="Zhang H."/>
            <person name="Shen G."/>
            <person name="Guo B."/>
            <person name="Wei J."/>
            <person name="Xu J."/>
            <person name="St-Pierre B."/>
            <person name="Chen S."/>
            <person name="Sun C."/>
        </authorList>
    </citation>
    <scope>NUCLEOTIDE SEQUENCE [LARGE SCALE GENOMIC DNA]</scope>
</reference>
<proteinExistence type="predicted"/>
<keyword evidence="2" id="KW-1185">Reference proteome</keyword>
<name>A0ACC0BA61_CATRO</name>
<evidence type="ECO:0000313" key="2">
    <source>
        <dbReference type="Proteomes" id="UP001060085"/>
    </source>
</evidence>
<dbReference type="Proteomes" id="UP001060085">
    <property type="component" value="Linkage Group LG04"/>
</dbReference>
<accession>A0ACC0BA61</accession>
<comment type="caution">
    <text evidence="1">The sequence shown here is derived from an EMBL/GenBank/DDBJ whole genome shotgun (WGS) entry which is preliminary data.</text>
</comment>
<organism evidence="1 2">
    <name type="scientific">Catharanthus roseus</name>
    <name type="common">Madagascar periwinkle</name>
    <name type="synonym">Vinca rosea</name>
    <dbReference type="NCBI Taxonomy" id="4058"/>
    <lineage>
        <taxon>Eukaryota</taxon>
        <taxon>Viridiplantae</taxon>
        <taxon>Streptophyta</taxon>
        <taxon>Embryophyta</taxon>
        <taxon>Tracheophyta</taxon>
        <taxon>Spermatophyta</taxon>
        <taxon>Magnoliopsida</taxon>
        <taxon>eudicotyledons</taxon>
        <taxon>Gunneridae</taxon>
        <taxon>Pentapetalae</taxon>
        <taxon>asterids</taxon>
        <taxon>lamiids</taxon>
        <taxon>Gentianales</taxon>
        <taxon>Apocynaceae</taxon>
        <taxon>Rauvolfioideae</taxon>
        <taxon>Vinceae</taxon>
        <taxon>Catharanthinae</taxon>
        <taxon>Catharanthus</taxon>
    </lineage>
</organism>
<evidence type="ECO:0000313" key="1">
    <source>
        <dbReference type="EMBL" id="KAI5669492.1"/>
    </source>
</evidence>